<dbReference type="EMBL" id="GL349433">
    <property type="protein sequence ID" value="KNC46113.1"/>
    <property type="molecule type" value="Genomic_DNA"/>
</dbReference>
<dbReference type="Gene3D" id="3.40.50.720">
    <property type="entry name" value="NAD(P)-binding Rossmann-like Domain"/>
    <property type="match status" value="1"/>
</dbReference>
<evidence type="ECO:0000259" key="3">
    <source>
        <dbReference type="Pfam" id="PF22725"/>
    </source>
</evidence>
<evidence type="ECO:0000313" key="5">
    <source>
        <dbReference type="Proteomes" id="UP000054408"/>
    </source>
</evidence>
<proteinExistence type="inferred from homology"/>
<dbReference type="STRING" id="461836.A0A0L0D494"/>
<dbReference type="RefSeq" id="XP_013763090.1">
    <property type="nucleotide sequence ID" value="XM_013907636.1"/>
</dbReference>
<dbReference type="InterPro" id="IPR000683">
    <property type="entry name" value="Gfo/Idh/MocA-like_OxRdtase_N"/>
</dbReference>
<dbReference type="GO" id="GO:0000166">
    <property type="term" value="F:nucleotide binding"/>
    <property type="evidence" value="ECO:0007669"/>
    <property type="project" value="InterPro"/>
</dbReference>
<dbReference type="SUPFAM" id="SSF55347">
    <property type="entry name" value="Glyceraldehyde-3-phosphate dehydrogenase-like, C-terminal domain"/>
    <property type="match status" value="1"/>
</dbReference>
<organism evidence="4 5">
    <name type="scientific">Thecamonas trahens ATCC 50062</name>
    <dbReference type="NCBI Taxonomy" id="461836"/>
    <lineage>
        <taxon>Eukaryota</taxon>
        <taxon>Apusozoa</taxon>
        <taxon>Apusomonadida</taxon>
        <taxon>Apusomonadidae</taxon>
        <taxon>Thecamonas</taxon>
    </lineage>
</organism>
<dbReference type="OrthoDB" id="446809at2759"/>
<feature type="domain" description="Gfo/Idh/MocA-like oxidoreductase N-terminal" evidence="2">
    <location>
        <begin position="7"/>
        <end position="126"/>
    </location>
</feature>
<dbReference type="PANTHER" id="PTHR43377">
    <property type="entry name" value="BILIVERDIN REDUCTASE A"/>
    <property type="match status" value="1"/>
</dbReference>
<dbReference type="AlphaFoldDB" id="A0A0L0D494"/>
<dbReference type="Proteomes" id="UP000054408">
    <property type="component" value="Unassembled WGS sequence"/>
</dbReference>
<gene>
    <name evidence="4" type="ORF">AMSG_00231</name>
</gene>
<sequence length="350" mass="37917">MAAENPVNIAVVGVGYWGKNYVRLTSENPLTNLVGMCDMHPPTLEKAKARFPGVPAFSSVDDLLAVPELEAVVIVVPAKYHHGVGMQILNAGKHVLMEKPLAVSVEECKELVAAAEANSVRLLVGHTFLFNSSVAKMKAMVDTHDVGDTHYVYAKRTNLGPVRQDVSALWDLATHDISVFLYLLAGTDVEWVSCTGSSLLPGSDLADVVFVTMGFKDSPVIAHVHASWMDPNKEREIVVVGSKGRVVFEDTAINHPVKVFFKGPDELQEAGDVVDSGHFTDYMFSARKGDVFMPHIDKVEPLGAQMTEFVNAIRTPSADMRSDGHFGHKVVSILNAAESSLQQGGARVTI</sequence>
<dbReference type="Gene3D" id="3.30.360.10">
    <property type="entry name" value="Dihydrodipicolinate Reductase, domain 2"/>
    <property type="match status" value="1"/>
</dbReference>
<dbReference type="GeneID" id="25560047"/>
<name>A0A0L0D494_THETB</name>
<evidence type="ECO:0000313" key="4">
    <source>
        <dbReference type="EMBL" id="KNC46113.1"/>
    </source>
</evidence>
<dbReference type="Pfam" id="PF01408">
    <property type="entry name" value="GFO_IDH_MocA"/>
    <property type="match status" value="1"/>
</dbReference>
<comment type="similarity">
    <text evidence="1">Belongs to the Gfo/Idh/MocA family.</text>
</comment>
<evidence type="ECO:0000256" key="1">
    <source>
        <dbReference type="ARBA" id="ARBA00010928"/>
    </source>
</evidence>
<reference evidence="4 5" key="1">
    <citation type="submission" date="2010-05" db="EMBL/GenBank/DDBJ databases">
        <title>The Genome Sequence of Thecamonas trahens ATCC 50062.</title>
        <authorList>
            <consortium name="The Broad Institute Genome Sequencing Platform"/>
            <person name="Russ C."/>
            <person name="Cuomo C."/>
            <person name="Shea T."/>
            <person name="Young S.K."/>
            <person name="Zeng Q."/>
            <person name="Koehrsen M."/>
            <person name="Haas B."/>
            <person name="Borodovsky M."/>
            <person name="Guigo R."/>
            <person name="Alvarado L."/>
            <person name="Berlin A."/>
            <person name="Bochicchio J."/>
            <person name="Borenstein D."/>
            <person name="Chapman S."/>
            <person name="Chen Z."/>
            <person name="Freedman E."/>
            <person name="Gellesch M."/>
            <person name="Goldberg J."/>
            <person name="Griggs A."/>
            <person name="Gujja S."/>
            <person name="Heilman E."/>
            <person name="Heiman D."/>
            <person name="Hepburn T."/>
            <person name="Howarth C."/>
            <person name="Jen D."/>
            <person name="Larson L."/>
            <person name="Mehta T."/>
            <person name="Park D."/>
            <person name="Pearson M."/>
            <person name="Roberts A."/>
            <person name="Saif S."/>
            <person name="Shenoy N."/>
            <person name="Sisk P."/>
            <person name="Stolte C."/>
            <person name="Sykes S."/>
            <person name="Thomson T."/>
            <person name="Walk T."/>
            <person name="White J."/>
            <person name="Yandava C."/>
            <person name="Burger G."/>
            <person name="Gray M.W."/>
            <person name="Holland P.W.H."/>
            <person name="King N."/>
            <person name="Lang F.B.F."/>
            <person name="Roger A.J."/>
            <person name="Ruiz-Trillo I."/>
            <person name="Lander E."/>
            <person name="Nusbaum C."/>
        </authorList>
    </citation>
    <scope>NUCLEOTIDE SEQUENCE [LARGE SCALE GENOMIC DNA]</scope>
    <source>
        <strain evidence="4 5">ATCC 50062</strain>
    </source>
</reference>
<dbReference type="PANTHER" id="PTHR43377:SF6">
    <property type="entry name" value="GFO_IDH_MOCA-LIKE OXIDOREDUCTASE N-TERMINAL DOMAIN-CONTAINING PROTEIN"/>
    <property type="match status" value="1"/>
</dbReference>
<protein>
    <submittedName>
        <fullName evidence="4">Oxidoreductase domain-containing protein</fullName>
    </submittedName>
</protein>
<accession>A0A0L0D494</accession>
<feature type="domain" description="GFO/IDH/MocA-like oxidoreductase" evidence="3">
    <location>
        <begin position="135"/>
        <end position="246"/>
    </location>
</feature>
<dbReference type="eggNOG" id="KOG2742">
    <property type="taxonomic scope" value="Eukaryota"/>
</dbReference>
<dbReference type="SUPFAM" id="SSF51735">
    <property type="entry name" value="NAD(P)-binding Rossmann-fold domains"/>
    <property type="match status" value="1"/>
</dbReference>
<dbReference type="InterPro" id="IPR051450">
    <property type="entry name" value="Gfo/Idh/MocA_Oxidoreductases"/>
</dbReference>
<dbReference type="InterPro" id="IPR036291">
    <property type="entry name" value="NAD(P)-bd_dom_sf"/>
</dbReference>
<evidence type="ECO:0000259" key="2">
    <source>
        <dbReference type="Pfam" id="PF01408"/>
    </source>
</evidence>
<dbReference type="InterPro" id="IPR055170">
    <property type="entry name" value="GFO_IDH_MocA-like_dom"/>
</dbReference>
<keyword evidence="5" id="KW-1185">Reference proteome</keyword>
<dbReference type="Pfam" id="PF22725">
    <property type="entry name" value="GFO_IDH_MocA_C3"/>
    <property type="match status" value="1"/>
</dbReference>